<dbReference type="EMBL" id="JAOPKZ010000001">
    <property type="protein sequence ID" value="MCU5745279.1"/>
    <property type="molecule type" value="Genomic_DNA"/>
</dbReference>
<dbReference type="SMART" id="SM00342">
    <property type="entry name" value="HTH_ARAC"/>
    <property type="match status" value="1"/>
</dbReference>
<keyword evidence="3" id="KW-0804">Transcription</keyword>
<dbReference type="InterPro" id="IPR018060">
    <property type="entry name" value="HTH_AraC"/>
</dbReference>
<gene>
    <name evidence="5" type="primary">rsp</name>
    <name evidence="5" type="ORF">N9R04_00905</name>
</gene>
<evidence type="ECO:0000313" key="5">
    <source>
        <dbReference type="EMBL" id="MCU5745279.1"/>
    </source>
</evidence>
<comment type="caution">
    <text evidence="5">The sequence shown here is derived from an EMBL/GenBank/DDBJ whole genome shotgun (WGS) entry which is preliminary data.</text>
</comment>
<dbReference type="Proteomes" id="UP001209553">
    <property type="component" value="Unassembled WGS sequence"/>
</dbReference>
<dbReference type="NCBIfam" id="NF033869">
    <property type="entry name" value="viru_reg_Rsp"/>
    <property type="match status" value="1"/>
</dbReference>
<sequence>MNIQLQFYDSLQTGTSRCLNNIKVFFPLKGEIECYRNGQAQVSTYEPIIINHGDIYSIAYAHDIVELTLPLSYMLSVYPTFMNAYLDESLLKNHDYLKHLVLKILTGQQDQIMTNKRYLEEIVSILKKETLVHCESNYLPRVITDHSVLNQIIKYVDSHLDENMTASEISNQFYVSISYISILFKRYLNISYKEYYASLKIALSLPDLLTKTESTTTIARNWGYTNLAIYTRHFKDWLHFTPKLFRLHNQSNIEISFNIISNNFHHYHEDFHTLVQDTPVAYSQTTIHLDTQLNFETTHSFKTFIHVDRLSDLLNQSMIDDDHLDLSTLFNPYIVINETEDLIYSGSACNITIKYLDTLLNKGTGFVITLHSQYEMASIEKLVTQFFTYKPHYHHFQQVKLMLLFDTTALHFNTILSYLRKMKTRFPNIQFAVTMEGIIHTEKELLRAFDKLKRLECDHYFISIDHSETINLLTEKSKAFNQNTNNIEHLTTLSERSGIPAHQIVHAHLSKLKFLDKETQSKARLADILSYLIKLLQQGISIGFKLNSQTKDDVALLSAHGIRKPISHVYQFLKPFINKKVNINPNYLLTRQGTTVHLLLFNALNQPLKNNNIQSFVLSSIEQPEHFRFTQTLNRQHGLIDYALPKQFQHALMDEEILRYMRLSNIPKAELAHCQLTNNEESIITLQEDELKYIRVLPADEHEMSLTTP</sequence>
<evidence type="ECO:0000259" key="4">
    <source>
        <dbReference type="PROSITE" id="PS01124"/>
    </source>
</evidence>
<evidence type="ECO:0000256" key="1">
    <source>
        <dbReference type="ARBA" id="ARBA00023015"/>
    </source>
</evidence>
<reference evidence="5 6" key="1">
    <citation type="journal article" date="2023" name="Int. J. Syst. Evol. Microbiol.">
        <title>Streptococcus sciuri sp. nov., Staphylococcus marylandisciuri sp. nov. and Staphylococcus americanisciuri sp. nov., isolated from faeces of eastern grey squirrel (Sciurus carolinensis).</title>
        <authorList>
            <person name="Volokhov D.V."/>
            <person name="Zagorodnyaya T.A."/>
            <person name="Furtak V.A."/>
            <person name="Nattanmai G."/>
            <person name="Randall L."/>
            <person name="Jose S."/>
            <person name="Gao Y."/>
            <person name="Eisenberg T."/>
            <person name="Delmonte P."/>
            <person name="Blom J."/>
            <person name="Mitchell K.K."/>
        </authorList>
    </citation>
    <scope>NUCLEOTIDE SEQUENCE [LARGE SCALE GENOMIC DNA]</scope>
    <source>
        <strain evidence="5 6">SQ8-PEA</strain>
    </source>
</reference>
<dbReference type="PANTHER" id="PTHR43280">
    <property type="entry name" value="ARAC-FAMILY TRANSCRIPTIONAL REGULATOR"/>
    <property type="match status" value="1"/>
</dbReference>
<accession>A0ABT2QMS2</accession>
<proteinExistence type="predicted"/>
<keyword evidence="2" id="KW-0238">DNA-binding</keyword>
<dbReference type="Gene3D" id="1.10.10.60">
    <property type="entry name" value="Homeodomain-like"/>
    <property type="match status" value="2"/>
</dbReference>
<evidence type="ECO:0000256" key="2">
    <source>
        <dbReference type="ARBA" id="ARBA00023125"/>
    </source>
</evidence>
<keyword evidence="6" id="KW-1185">Reference proteome</keyword>
<dbReference type="PROSITE" id="PS01124">
    <property type="entry name" value="HTH_ARAC_FAMILY_2"/>
    <property type="match status" value="1"/>
</dbReference>
<organism evidence="5 6">
    <name type="scientific">Staphylococcus marylandisciuri</name>
    <dbReference type="NCBI Taxonomy" id="2981529"/>
    <lineage>
        <taxon>Bacteria</taxon>
        <taxon>Bacillati</taxon>
        <taxon>Bacillota</taxon>
        <taxon>Bacilli</taxon>
        <taxon>Bacillales</taxon>
        <taxon>Staphylococcaceae</taxon>
        <taxon>Staphylococcus</taxon>
    </lineage>
</organism>
<evidence type="ECO:0000256" key="3">
    <source>
        <dbReference type="ARBA" id="ARBA00023163"/>
    </source>
</evidence>
<feature type="domain" description="HTH araC/xylS-type" evidence="4">
    <location>
        <begin position="150"/>
        <end position="248"/>
    </location>
</feature>
<protein>
    <submittedName>
        <fullName evidence="5">AraC family transcriptional regulator Rsp</fullName>
    </submittedName>
</protein>
<dbReference type="Pfam" id="PF12833">
    <property type="entry name" value="HTH_18"/>
    <property type="match status" value="1"/>
</dbReference>
<name>A0ABT2QMS2_9STAP</name>
<dbReference type="SUPFAM" id="SSF46689">
    <property type="entry name" value="Homeodomain-like"/>
    <property type="match status" value="2"/>
</dbReference>
<dbReference type="InterPro" id="IPR009057">
    <property type="entry name" value="Homeodomain-like_sf"/>
</dbReference>
<evidence type="ECO:0000313" key="6">
    <source>
        <dbReference type="Proteomes" id="UP001209553"/>
    </source>
</evidence>
<keyword evidence="1" id="KW-0805">Transcription regulation</keyword>
<dbReference type="PANTHER" id="PTHR43280:SF26">
    <property type="entry name" value="ARAC-FAMILY TRANSCRIPTIONAL REGULATOR"/>
    <property type="match status" value="1"/>
</dbReference>
<dbReference type="RefSeq" id="WP_262853682.1">
    <property type="nucleotide sequence ID" value="NZ_JAOPKZ010000001.1"/>
</dbReference>